<protein>
    <recommendedName>
        <fullName evidence="3">phosphoribosylaminoimidazolesuccinocarboxamide synthase</fullName>
        <ecNumber evidence="3">6.3.2.6</ecNumber>
    </recommendedName>
</protein>
<dbReference type="PROSITE" id="PS01058">
    <property type="entry name" value="SAICAR_SYNTHETASE_2"/>
    <property type="match status" value="1"/>
</dbReference>
<evidence type="ECO:0000256" key="5">
    <source>
        <dbReference type="ARBA" id="ARBA00022741"/>
    </source>
</evidence>
<dbReference type="InterPro" id="IPR050089">
    <property type="entry name" value="SAICAR_synthetase"/>
</dbReference>
<dbReference type="GO" id="GO:0006189">
    <property type="term" value="P:'de novo' IMP biosynthetic process"/>
    <property type="evidence" value="ECO:0007669"/>
    <property type="project" value="UniProtKB-UniPathway"/>
</dbReference>
<evidence type="ECO:0000259" key="10">
    <source>
        <dbReference type="SMART" id="SM01001"/>
    </source>
</evidence>
<evidence type="ECO:0000256" key="9">
    <source>
        <dbReference type="ARBA" id="ARBA00048475"/>
    </source>
</evidence>
<dbReference type="InterPro" id="IPR028923">
    <property type="entry name" value="SAICAR_synt/ADE2_N"/>
</dbReference>
<dbReference type="UniPathway" id="UPA00074">
    <property type="reaction ID" value="UER00131"/>
</dbReference>
<dbReference type="Proteomes" id="UP000176260">
    <property type="component" value="Unassembled WGS sequence"/>
</dbReference>
<dbReference type="SUPFAM" id="SSF56104">
    <property type="entry name" value="SAICAR synthase-like"/>
    <property type="match status" value="1"/>
</dbReference>
<dbReference type="PANTHER" id="PTHR43599">
    <property type="entry name" value="MULTIFUNCTIONAL PROTEIN ADE2"/>
    <property type="match status" value="1"/>
</dbReference>
<dbReference type="PANTHER" id="PTHR43599:SF3">
    <property type="entry name" value="SI:DKEY-6E2.2"/>
    <property type="match status" value="1"/>
</dbReference>
<dbReference type="AlphaFoldDB" id="A0A1G1XLW3"/>
<dbReference type="EC" id="6.3.2.6" evidence="3"/>
<name>A0A1G1XLW3_9BACT</name>
<evidence type="ECO:0000256" key="6">
    <source>
        <dbReference type="ARBA" id="ARBA00022755"/>
    </source>
</evidence>
<comment type="pathway">
    <text evidence="1">Purine metabolism; IMP biosynthesis via de novo pathway; 5-amino-1-(5-phospho-D-ribosyl)imidazole-4-carboxamide from 5-amino-1-(5-phospho-D-ribosyl)imidazole-4-carboxylate: step 1/2.</text>
</comment>
<keyword evidence="4" id="KW-0436">Ligase</keyword>
<evidence type="ECO:0000256" key="2">
    <source>
        <dbReference type="ARBA" id="ARBA00011020"/>
    </source>
</evidence>
<evidence type="ECO:0000313" key="11">
    <source>
        <dbReference type="EMBL" id="OGY41115.1"/>
    </source>
</evidence>
<accession>A0A1G1XLW3</accession>
<dbReference type="SUPFAM" id="SSF52255">
    <property type="entry name" value="N5-CAIR mutase (phosphoribosylaminoimidazole carboxylase, PurE)"/>
    <property type="match status" value="1"/>
</dbReference>
<reference evidence="11 12" key="1">
    <citation type="journal article" date="2016" name="Nat. Commun.">
        <title>Thousands of microbial genomes shed light on interconnected biogeochemical processes in an aquifer system.</title>
        <authorList>
            <person name="Anantharaman K."/>
            <person name="Brown C.T."/>
            <person name="Hug L.A."/>
            <person name="Sharon I."/>
            <person name="Castelle C.J."/>
            <person name="Probst A.J."/>
            <person name="Thomas B.C."/>
            <person name="Singh A."/>
            <person name="Wilkins M.J."/>
            <person name="Karaoz U."/>
            <person name="Brodie E.L."/>
            <person name="Williams K.H."/>
            <person name="Hubbard S.S."/>
            <person name="Banfield J.F."/>
        </authorList>
    </citation>
    <scope>NUCLEOTIDE SEQUENCE [LARGE SCALE GENOMIC DNA]</scope>
</reference>
<comment type="caution">
    <text evidence="11">The sequence shown here is derived from an EMBL/GenBank/DDBJ whole genome shotgun (WGS) entry which is preliminary data.</text>
</comment>
<dbReference type="GO" id="GO:0005829">
    <property type="term" value="C:cytosol"/>
    <property type="evidence" value="ECO:0007669"/>
    <property type="project" value="TreeGrafter"/>
</dbReference>
<comment type="catalytic activity">
    <reaction evidence="9">
        <text>5-amino-1-(5-phospho-D-ribosyl)imidazole-4-carboxylate + L-aspartate + ATP = (2S)-2-[5-amino-1-(5-phospho-beta-D-ribosyl)imidazole-4-carboxamido]succinate + ADP + phosphate + 2 H(+)</text>
        <dbReference type="Rhea" id="RHEA:22628"/>
        <dbReference type="ChEBI" id="CHEBI:15378"/>
        <dbReference type="ChEBI" id="CHEBI:29991"/>
        <dbReference type="ChEBI" id="CHEBI:30616"/>
        <dbReference type="ChEBI" id="CHEBI:43474"/>
        <dbReference type="ChEBI" id="CHEBI:58443"/>
        <dbReference type="ChEBI" id="CHEBI:77657"/>
        <dbReference type="ChEBI" id="CHEBI:456216"/>
        <dbReference type="EC" id="6.3.2.6"/>
    </reaction>
</comment>
<sequence>MIVTKGTLIVEGKTKRLFEVKEDPGLLIVENKADITAFDDPAYTQQIPAKAKYATQTTCGIFEMLHACGLPVAYAAYVRQPSETEFVAPKVTMIPLEVVTRRLAVGSFLERRPDYCQEGRPLRFHRLKTEFFLKTTRGKITIEGKEHDLGLPLIPGKEGDKPLDDPLIQYPFSTSWELYHPKKPSWDKTAKLGRQFDPFRFSSLLEEMDKINRQAFLLIEAFWANLGFVLVDWKIEFGTIADGLLVIADVIDNDSWRLRDPEFKEVSKQVFRDGGQLDEVESKYGYVASMVSQFRLPKQALVIWKGSKDDKSPEVPNIAGVEKVEIVLSGHKQTQSCLKKLEELQRDYPDGGVIIAVVGMSNGLGPVLSSHSVWPVVGVPLTAKEFPDDVWSSLRLPSQNPMATVLSDKNAVLFALNILGLKNPAAYMERQFALEQLDTVY</sequence>
<proteinExistence type="inferred from homology"/>
<evidence type="ECO:0000256" key="1">
    <source>
        <dbReference type="ARBA" id="ARBA00004672"/>
    </source>
</evidence>
<keyword evidence="7" id="KW-0067">ATP-binding</keyword>
<gene>
    <name evidence="11" type="ORF">A2Y67_00695</name>
</gene>
<evidence type="ECO:0000256" key="3">
    <source>
        <dbReference type="ARBA" id="ARBA00012217"/>
    </source>
</evidence>
<comment type="similarity">
    <text evidence="2">In the N-terminal section; belongs to the SAICAR synthetase family.</text>
</comment>
<dbReference type="InterPro" id="IPR018236">
    <property type="entry name" value="SAICAR_synthetase_CS"/>
</dbReference>
<dbReference type="InterPro" id="IPR000031">
    <property type="entry name" value="PurE_dom"/>
</dbReference>
<keyword evidence="8" id="KW-0511">Multifunctional enzyme</keyword>
<dbReference type="Gene3D" id="3.30.470.20">
    <property type="entry name" value="ATP-grasp fold, B domain"/>
    <property type="match status" value="2"/>
</dbReference>
<dbReference type="GO" id="GO:0005524">
    <property type="term" value="F:ATP binding"/>
    <property type="evidence" value="ECO:0007669"/>
    <property type="project" value="UniProtKB-KW"/>
</dbReference>
<feature type="domain" description="PurE" evidence="10">
    <location>
        <begin position="298"/>
        <end position="440"/>
    </location>
</feature>
<dbReference type="Gene3D" id="3.40.50.1970">
    <property type="match status" value="1"/>
</dbReference>
<dbReference type="Gene3D" id="3.30.200.20">
    <property type="entry name" value="Phosphorylase Kinase, domain 1"/>
    <property type="match status" value="1"/>
</dbReference>
<dbReference type="Pfam" id="PF01259">
    <property type="entry name" value="SAICAR_synt"/>
    <property type="match status" value="2"/>
</dbReference>
<keyword evidence="5" id="KW-0547">Nucleotide-binding</keyword>
<evidence type="ECO:0000256" key="8">
    <source>
        <dbReference type="ARBA" id="ARBA00023268"/>
    </source>
</evidence>
<dbReference type="Pfam" id="PF00731">
    <property type="entry name" value="AIRC"/>
    <property type="match status" value="1"/>
</dbReference>
<evidence type="ECO:0000256" key="7">
    <source>
        <dbReference type="ARBA" id="ARBA00022840"/>
    </source>
</evidence>
<evidence type="ECO:0000313" key="12">
    <source>
        <dbReference type="Proteomes" id="UP000176260"/>
    </source>
</evidence>
<dbReference type="EMBL" id="MHIA01000033">
    <property type="protein sequence ID" value="OGY41115.1"/>
    <property type="molecule type" value="Genomic_DNA"/>
</dbReference>
<organism evidence="11 12">
    <name type="scientific">Candidatus Buchananbacteria bacterium RBG_13_39_9</name>
    <dbReference type="NCBI Taxonomy" id="1797531"/>
    <lineage>
        <taxon>Bacteria</taxon>
        <taxon>Candidatus Buchananiibacteriota</taxon>
    </lineage>
</organism>
<dbReference type="GO" id="GO:0004639">
    <property type="term" value="F:phosphoribosylaminoimidazolesuccinocarboxamide synthase activity"/>
    <property type="evidence" value="ECO:0007669"/>
    <property type="project" value="UniProtKB-EC"/>
</dbReference>
<dbReference type="SMART" id="SM01001">
    <property type="entry name" value="AIRC"/>
    <property type="match status" value="1"/>
</dbReference>
<keyword evidence="6" id="KW-0658">Purine biosynthesis</keyword>
<evidence type="ECO:0000256" key="4">
    <source>
        <dbReference type="ARBA" id="ARBA00022598"/>
    </source>
</evidence>